<dbReference type="SUPFAM" id="SSF81383">
    <property type="entry name" value="F-box domain"/>
    <property type="match status" value="1"/>
</dbReference>
<accession>A0A226DHU0</accession>
<sequence>MEKEFNRVVDLAPKTPFLNPLILEKVFSFLDDATSLKSVRLVCSVWAEVGVKPLGRKVGVFFNSVDFCAICRHDKEPSKDINYFNPQLAKKEDSLPGKLVTILPQIGDHVETLDLFVKDANRLNLNDVWIHYIFPNLNQKWIDPIPKCCIVTHSGDVMVEIKAPKLKTFHFSGCDGYGLNLHGTCEQVKAIVQDVLYTAKNLEEFHSESCFKQLDLSFCPKIKISNIKCTKDIHNFSVELWYINNLHLAKHIFQESDDTSYSNLVSISGASNHLQEITTRKWFLAAIFSRKKCKVQETPSRRCNS</sequence>
<dbReference type="Proteomes" id="UP000198287">
    <property type="component" value="Unassembled WGS sequence"/>
</dbReference>
<name>A0A226DHU0_FOLCA</name>
<evidence type="ECO:0000313" key="1">
    <source>
        <dbReference type="EMBL" id="OXA44267.1"/>
    </source>
</evidence>
<dbReference type="Gene3D" id="1.20.1280.50">
    <property type="match status" value="1"/>
</dbReference>
<gene>
    <name evidence="1" type="ORF">Fcan01_20935</name>
</gene>
<comment type="caution">
    <text evidence="1">The sequence shown here is derived from an EMBL/GenBank/DDBJ whole genome shotgun (WGS) entry which is preliminary data.</text>
</comment>
<dbReference type="EMBL" id="LNIX01000019">
    <property type="protein sequence ID" value="OXA44267.1"/>
    <property type="molecule type" value="Genomic_DNA"/>
</dbReference>
<dbReference type="InterPro" id="IPR036047">
    <property type="entry name" value="F-box-like_dom_sf"/>
</dbReference>
<keyword evidence="2" id="KW-1185">Reference proteome</keyword>
<proteinExistence type="predicted"/>
<protein>
    <recommendedName>
        <fullName evidence="3">F-box domain-containing protein</fullName>
    </recommendedName>
</protein>
<reference evidence="1 2" key="1">
    <citation type="submission" date="2015-12" db="EMBL/GenBank/DDBJ databases">
        <title>The genome of Folsomia candida.</title>
        <authorList>
            <person name="Faddeeva A."/>
            <person name="Derks M.F."/>
            <person name="Anvar Y."/>
            <person name="Smit S."/>
            <person name="Van Straalen N."/>
            <person name="Roelofs D."/>
        </authorList>
    </citation>
    <scope>NUCLEOTIDE SEQUENCE [LARGE SCALE GENOMIC DNA]</scope>
    <source>
        <strain evidence="1 2">VU population</strain>
        <tissue evidence="1">Whole body</tissue>
    </source>
</reference>
<dbReference type="AlphaFoldDB" id="A0A226DHU0"/>
<evidence type="ECO:0000313" key="2">
    <source>
        <dbReference type="Proteomes" id="UP000198287"/>
    </source>
</evidence>
<evidence type="ECO:0008006" key="3">
    <source>
        <dbReference type="Google" id="ProtNLM"/>
    </source>
</evidence>
<organism evidence="1 2">
    <name type="scientific">Folsomia candida</name>
    <name type="common">Springtail</name>
    <dbReference type="NCBI Taxonomy" id="158441"/>
    <lineage>
        <taxon>Eukaryota</taxon>
        <taxon>Metazoa</taxon>
        <taxon>Ecdysozoa</taxon>
        <taxon>Arthropoda</taxon>
        <taxon>Hexapoda</taxon>
        <taxon>Collembola</taxon>
        <taxon>Entomobryomorpha</taxon>
        <taxon>Isotomoidea</taxon>
        <taxon>Isotomidae</taxon>
        <taxon>Proisotominae</taxon>
        <taxon>Folsomia</taxon>
    </lineage>
</organism>